<dbReference type="PROSITE" id="PS51375">
    <property type="entry name" value="PPR"/>
    <property type="match status" value="1"/>
</dbReference>
<sequence>MRVSANTLAHSRLHVAKKGLSSGLLRSSFRTATTSGRNAVASCAASTSASPPQRLAQTIDNLWAAKDLVSLRRSCSDLALQSNGEDSAPIATPSSSDRGRIQVVLTRLAESGRSEDIQCILDVLRTAFPALGLEAGPEDYIFIVQQLQAYGHDRKALDFLISIPKLPCQHVPDTSTIQTFLETCMSRQPFTFLQDSLDSFRAINPDVSTATFLLLLEARLSAAELEESFPSIEEMGCLVRWCVDRGMPFDPIISSRLHQAFADQGDDAGAKQLLSVYETVTRPAVDMEELPLPSPPDATSPPMVKALEMLSNATKYDDIVNVSKTLNVQCQAPHYQAVIANCLSKRHYDLAFRIYHKLKEDNILPTVGIIVPLVQVLHSGDYLAFSERAVDKALGLYKDLDEASITTREEPTPGITAALIRMVISAPDSAKYQADLETLIFDMERRGYTSNKSFLAATKIIAEMRRVGSFAKSLDYYREQRDFLDERGFVQVLQEYCRISFAGDLEVPLITDYFSIIQHMRMRNVKITPNAYTIILHQIGIVATKLRQTTNSREILQNGVYERLVDTTRRIHHYLNLDAAIAPNAILWNQLMNTYQRLNLFRDVENLWRTMHLSGRFNQRTINILIDSSGYSGNMRFIKAIVARLLKAGHSLDAKNWDTLVEALCRNGHFGEALEVVCVSLRKHNLQPSRETIRIFAKFARKRDVWSLYKPSLESALPELWQTLPESITN</sequence>
<gene>
    <name evidence="6" type="ORF">CPB83DRAFT_779768</name>
</gene>
<comment type="subunit">
    <text evidence="4">Binds to mitochondrial small subunit 15S rRNA.</text>
</comment>
<dbReference type="InterPro" id="IPR002885">
    <property type="entry name" value="PPR_rpt"/>
</dbReference>
<dbReference type="AlphaFoldDB" id="A0A9P6EV90"/>
<evidence type="ECO:0000256" key="4">
    <source>
        <dbReference type="ARBA" id="ARBA00044511"/>
    </source>
</evidence>
<proteinExistence type="inferred from homology"/>
<dbReference type="Gene3D" id="1.25.40.10">
    <property type="entry name" value="Tetratricopeptide repeat domain"/>
    <property type="match status" value="2"/>
</dbReference>
<evidence type="ECO:0000256" key="5">
    <source>
        <dbReference type="PROSITE-ProRule" id="PRU00708"/>
    </source>
</evidence>
<comment type="similarity">
    <text evidence="1">Belongs to the CCM1 family.</text>
</comment>
<evidence type="ECO:0008006" key="8">
    <source>
        <dbReference type="Google" id="ProtNLM"/>
    </source>
</evidence>
<dbReference type="PANTHER" id="PTHR47447">
    <property type="entry name" value="OS03G0856100 PROTEIN"/>
    <property type="match status" value="1"/>
</dbReference>
<dbReference type="OrthoDB" id="185373at2759"/>
<comment type="function">
    <text evidence="3">Regulates mitochondrial small subunit maturation by controlling 15S rRNA 5'-end processing. Localizes to the 5' precursor of the 15S rRNA in a position that is subsequently occupied by mS47 in the mature yeast mtSSU. Uses structure and sequence-specific RNA recognition, binding to a single-stranded region of the precursor and specifically recognizing bases -6 to -1. The exchange of Ccm1 for mS47 is coupled to the irreversible removal of precursor rRNA that is accompanied by conformational changes of the mitoribosomal proteins uS5m and mS26. These conformational changes signal completion of 5'-end rRNA processing through protection of the mature 5'-end of the 15S rRNA and stabilization of mS47. The removal of the 5' precursor together with the dissociation of Ccm1 may be catalyzed by the 5'-3' exoribonuclease Pet127. Involved in the specific removal of group I introns in mitochondrial encoded transcripts.</text>
</comment>
<dbReference type="InterPro" id="IPR011990">
    <property type="entry name" value="TPR-like_helical_dom_sf"/>
</dbReference>
<keyword evidence="2" id="KW-0677">Repeat</keyword>
<name>A0A9P6EV90_9AGAR</name>
<keyword evidence="7" id="KW-1185">Reference proteome</keyword>
<dbReference type="PANTHER" id="PTHR47447:SF17">
    <property type="entry name" value="OS12G0638900 PROTEIN"/>
    <property type="match status" value="1"/>
</dbReference>
<evidence type="ECO:0000256" key="2">
    <source>
        <dbReference type="ARBA" id="ARBA00022737"/>
    </source>
</evidence>
<evidence type="ECO:0000313" key="7">
    <source>
        <dbReference type="Proteomes" id="UP000807306"/>
    </source>
</evidence>
<dbReference type="Proteomes" id="UP000807306">
    <property type="component" value="Unassembled WGS sequence"/>
</dbReference>
<dbReference type="Pfam" id="PF01535">
    <property type="entry name" value="PPR"/>
    <property type="match status" value="1"/>
</dbReference>
<evidence type="ECO:0000256" key="3">
    <source>
        <dbReference type="ARBA" id="ARBA00044493"/>
    </source>
</evidence>
<dbReference type="EMBL" id="MU157824">
    <property type="protein sequence ID" value="KAF9535660.1"/>
    <property type="molecule type" value="Genomic_DNA"/>
</dbReference>
<reference evidence="6" key="1">
    <citation type="submission" date="2020-11" db="EMBL/GenBank/DDBJ databases">
        <authorList>
            <consortium name="DOE Joint Genome Institute"/>
            <person name="Ahrendt S."/>
            <person name="Riley R."/>
            <person name="Andreopoulos W."/>
            <person name="Labutti K."/>
            <person name="Pangilinan J."/>
            <person name="Ruiz-Duenas F.J."/>
            <person name="Barrasa J.M."/>
            <person name="Sanchez-Garcia M."/>
            <person name="Camarero S."/>
            <person name="Miyauchi S."/>
            <person name="Serrano A."/>
            <person name="Linde D."/>
            <person name="Babiker R."/>
            <person name="Drula E."/>
            <person name="Ayuso-Fernandez I."/>
            <person name="Pacheco R."/>
            <person name="Padilla G."/>
            <person name="Ferreira P."/>
            <person name="Barriuso J."/>
            <person name="Kellner H."/>
            <person name="Castanera R."/>
            <person name="Alfaro M."/>
            <person name="Ramirez L."/>
            <person name="Pisabarro A.G."/>
            <person name="Kuo A."/>
            <person name="Tritt A."/>
            <person name="Lipzen A."/>
            <person name="He G."/>
            <person name="Yan M."/>
            <person name="Ng V."/>
            <person name="Cullen D."/>
            <person name="Martin F."/>
            <person name="Rosso M.-N."/>
            <person name="Henrissat B."/>
            <person name="Hibbett D."/>
            <person name="Martinez A.T."/>
            <person name="Grigoriev I.V."/>
        </authorList>
    </citation>
    <scope>NUCLEOTIDE SEQUENCE</scope>
    <source>
        <strain evidence="6">CBS 506.95</strain>
    </source>
</reference>
<evidence type="ECO:0000256" key="1">
    <source>
        <dbReference type="ARBA" id="ARBA00006192"/>
    </source>
</evidence>
<feature type="repeat" description="PPR" evidence="5">
    <location>
        <begin position="653"/>
        <end position="688"/>
    </location>
</feature>
<protein>
    <recommendedName>
        <fullName evidence="8">Pentatricopeptide repeat-containing protein</fullName>
    </recommendedName>
</protein>
<evidence type="ECO:0000313" key="6">
    <source>
        <dbReference type="EMBL" id="KAF9535660.1"/>
    </source>
</evidence>
<organism evidence="6 7">
    <name type="scientific">Crepidotus variabilis</name>
    <dbReference type="NCBI Taxonomy" id="179855"/>
    <lineage>
        <taxon>Eukaryota</taxon>
        <taxon>Fungi</taxon>
        <taxon>Dikarya</taxon>
        <taxon>Basidiomycota</taxon>
        <taxon>Agaricomycotina</taxon>
        <taxon>Agaricomycetes</taxon>
        <taxon>Agaricomycetidae</taxon>
        <taxon>Agaricales</taxon>
        <taxon>Agaricineae</taxon>
        <taxon>Crepidotaceae</taxon>
        <taxon>Crepidotus</taxon>
    </lineage>
</organism>
<accession>A0A9P6EV90</accession>
<comment type="caution">
    <text evidence="6">The sequence shown here is derived from an EMBL/GenBank/DDBJ whole genome shotgun (WGS) entry which is preliminary data.</text>
</comment>